<organism evidence="1 2">
    <name type="scientific">Pyrenophora tritici-repentis</name>
    <dbReference type="NCBI Taxonomy" id="45151"/>
    <lineage>
        <taxon>Eukaryota</taxon>
        <taxon>Fungi</taxon>
        <taxon>Dikarya</taxon>
        <taxon>Ascomycota</taxon>
        <taxon>Pezizomycotina</taxon>
        <taxon>Dothideomycetes</taxon>
        <taxon>Pleosporomycetidae</taxon>
        <taxon>Pleosporales</taxon>
        <taxon>Pleosporineae</taxon>
        <taxon>Pleosporaceae</taxon>
        <taxon>Pyrenophora</taxon>
    </lineage>
</organism>
<name>A0A5M9LJC4_9PLEO</name>
<reference evidence="1 2" key="1">
    <citation type="journal article" date="2018" name="BMC Genomics">
        <title>Comparative genomics of the wheat fungal pathogen Pyrenophora tritici-repentis reveals chromosomal variations and genome plasticity.</title>
        <authorList>
            <person name="Moolhuijzen P."/>
            <person name="See P.T."/>
            <person name="Hane J.K."/>
            <person name="Shi G."/>
            <person name="Liu Z."/>
            <person name="Oliver R.P."/>
            <person name="Moffat C.S."/>
        </authorList>
    </citation>
    <scope>NUCLEOTIDE SEQUENCE [LARGE SCALE GENOMIC DNA]</scope>
    <source>
        <strain evidence="1">M4</strain>
    </source>
</reference>
<accession>A0A5M9LJC4</accession>
<comment type="caution">
    <text evidence="1">The sequence shown here is derived from an EMBL/GenBank/DDBJ whole genome shotgun (WGS) entry which is preliminary data.</text>
</comment>
<dbReference type="Proteomes" id="UP000245464">
    <property type="component" value="Chromosome 1"/>
</dbReference>
<dbReference type="AlphaFoldDB" id="A0A5M9LJC4"/>
<dbReference type="GeneID" id="6338349"/>
<sequence length="106" mass="11189">MVLAQRLPTVIKSVCCEAPAPGPLKAPQNWCQDRYQSNTFCCVEFPTNGAGKCPVGFARSEAVVLTREVGGFNLASTGIPCQGAGVSATGFSRCVVNPNDPRFINP</sequence>
<dbReference type="EMBL" id="NQIK02000001">
    <property type="protein sequence ID" value="KAF7577173.1"/>
    <property type="molecule type" value="Genomic_DNA"/>
</dbReference>
<protein>
    <submittedName>
        <fullName evidence="1">Uncharacterized protein</fullName>
    </submittedName>
</protein>
<evidence type="ECO:0000313" key="1">
    <source>
        <dbReference type="EMBL" id="KAF7577173.1"/>
    </source>
</evidence>
<dbReference type="KEGG" id="ptrr:6338349"/>
<dbReference type="RefSeq" id="XP_065965333.1">
    <property type="nucleotide sequence ID" value="XM_066103131.1"/>
</dbReference>
<evidence type="ECO:0000313" key="2">
    <source>
        <dbReference type="Proteomes" id="UP000245464"/>
    </source>
</evidence>
<proteinExistence type="predicted"/>
<gene>
    <name evidence="1" type="ORF">PtrM4_014130</name>
</gene>